<accession>A0A7I9YQT8</accession>
<evidence type="ECO:0000256" key="2">
    <source>
        <dbReference type="ARBA" id="ARBA00010617"/>
    </source>
</evidence>
<evidence type="ECO:0000313" key="10">
    <source>
        <dbReference type="Proteomes" id="UP000465360"/>
    </source>
</evidence>
<dbReference type="PANTHER" id="PTHR46696">
    <property type="entry name" value="P450, PUTATIVE (EUROFUNG)-RELATED"/>
    <property type="match status" value="1"/>
</dbReference>
<dbReference type="AlphaFoldDB" id="A0A7I9YQT8"/>
<dbReference type="GO" id="GO:0005506">
    <property type="term" value="F:iron ion binding"/>
    <property type="evidence" value="ECO:0007669"/>
    <property type="project" value="InterPro"/>
</dbReference>
<keyword evidence="3 8" id="KW-0349">Heme</keyword>
<dbReference type="PANTHER" id="PTHR46696:SF1">
    <property type="entry name" value="CYTOCHROME P450 YJIB-RELATED"/>
    <property type="match status" value="1"/>
</dbReference>
<comment type="similarity">
    <text evidence="2 8">Belongs to the cytochrome P450 family.</text>
</comment>
<evidence type="ECO:0000256" key="7">
    <source>
        <dbReference type="ARBA" id="ARBA00023033"/>
    </source>
</evidence>
<keyword evidence="6 8" id="KW-0408">Iron</keyword>
<dbReference type="InterPro" id="IPR036396">
    <property type="entry name" value="Cyt_P450_sf"/>
</dbReference>
<keyword evidence="4 8" id="KW-0479">Metal-binding</keyword>
<dbReference type="Proteomes" id="UP000465360">
    <property type="component" value="Unassembled WGS sequence"/>
</dbReference>
<proteinExistence type="inferred from homology"/>
<keyword evidence="10" id="KW-1185">Reference proteome</keyword>
<dbReference type="GO" id="GO:0004497">
    <property type="term" value="F:monooxygenase activity"/>
    <property type="evidence" value="ECO:0007669"/>
    <property type="project" value="UniProtKB-KW"/>
</dbReference>
<evidence type="ECO:0000256" key="8">
    <source>
        <dbReference type="RuleBase" id="RU000461"/>
    </source>
</evidence>
<gene>
    <name evidence="9" type="ORF">MBOU_30830</name>
</gene>
<dbReference type="EMBL" id="BLKZ01000001">
    <property type="protein sequence ID" value="GFG91041.1"/>
    <property type="molecule type" value="Genomic_DNA"/>
</dbReference>
<evidence type="ECO:0000313" key="9">
    <source>
        <dbReference type="EMBL" id="GFG91041.1"/>
    </source>
</evidence>
<dbReference type="GO" id="GO:0016705">
    <property type="term" value="F:oxidoreductase activity, acting on paired donors, with incorporation or reduction of molecular oxygen"/>
    <property type="evidence" value="ECO:0007669"/>
    <property type="project" value="InterPro"/>
</dbReference>
<organism evidence="9 10">
    <name type="scientific">Mycobacterium bourgelatii</name>
    <dbReference type="NCBI Taxonomy" id="1273442"/>
    <lineage>
        <taxon>Bacteria</taxon>
        <taxon>Bacillati</taxon>
        <taxon>Actinomycetota</taxon>
        <taxon>Actinomycetes</taxon>
        <taxon>Mycobacteriales</taxon>
        <taxon>Mycobacteriaceae</taxon>
        <taxon>Mycobacterium</taxon>
    </lineage>
</organism>
<evidence type="ECO:0000256" key="4">
    <source>
        <dbReference type="ARBA" id="ARBA00022723"/>
    </source>
</evidence>
<dbReference type="GO" id="GO:0020037">
    <property type="term" value="F:heme binding"/>
    <property type="evidence" value="ECO:0007669"/>
    <property type="project" value="InterPro"/>
</dbReference>
<comment type="cofactor">
    <cofactor evidence="1">
        <name>heme</name>
        <dbReference type="ChEBI" id="CHEBI:30413"/>
    </cofactor>
</comment>
<keyword evidence="7 8" id="KW-0503">Monooxygenase</keyword>
<dbReference type="InterPro" id="IPR017972">
    <property type="entry name" value="Cyt_P450_CS"/>
</dbReference>
<protein>
    <submittedName>
        <fullName evidence="9">Cytochrome P450</fullName>
    </submittedName>
</protein>
<evidence type="ECO:0000256" key="6">
    <source>
        <dbReference type="ARBA" id="ARBA00023004"/>
    </source>
</evidence>
<dbReference type="Gene3D" id="1.10.630.10">
    <property type="entry name" value="Cytochrome P450"/>
    <property type="match status" value="1"/>
</dbReference>
<dbReference type="PRINTS" id="PR00359">
    <property type="entry name" value="BP450"/>
</dbReference>
<dbReference type="PRINTS" id="PR00385">
    <property type="entry name" value="P450"/>
</dbReference>
<name>A0A7I9YQT8_MYCBU</name>
<dbReference type="PROSITE" id="PS00086">
    <property type="entry name" value="CYTOCHROME_P450"/>
    <property type="match status" value="1"/>
</dbReference>
<reference evidence="9 10" key="1">
    <citation type="journal article" date="2019" name="Emerg. Microbes Infect.">
        <title>Comprehensive subspecies identification of 175 nontuberculous mycobacteria species based on 7547 genomic profiles.</title>
        <authorList>
            <person name="Matsumoto Y."/>
            <person name="Kinjo T."/>
            <person name="Motooka D."/>
            <person name="Nabeya D."/>
            <person name="Jung N."/>
            <person name="Uechi K."/>
            <person name="Horii T."/>
            <person name="Iida T."/>
            <person name="Fujita J."/>
            <person name="Nakamura S."/>
        </authorList>
    </citation>
    <scope>NUCLEOTIDE SEQUENCE [LARGE SCALE GENOMIC DNA]</scope>
    <source>
        <strain evidence="9 10">JCM 30725</strain>
    </source>
</reference>
<comment type="caution">
    <text evidence="9">The sequence shown here is derived from an EMBL/GenBank/DDBJ whole genome shotgun (WGS) entry which is preliminary data.</text>
</comment>
<dbReference type="InterPro" id="IPR002397">
    <property type="entry name" value="Cyt_P450_B"/>
</dbReference>
<dbReference type="InterPro" id="IPR001128">
    <property type="entry name" value="Cyt_P450"/>
</dbReference>
<sequence>MLMSTTSDFRSDTDLPVVPVPRPAHCPLQPPPEFAAWRAESGLQRVMYHGKPAWMVSRYHDIRAALVDPRLSADTIPAVVKPPGSGDKPPPVMFARADDPEHHRLRRMLTTNFTFRRTEAMRPQIQEMVDHYLDEMISNGPPADLVREFALPVPSMVIALLLGVPPEDLGLFQHHTTVGLDSKSTDEERGASFGVMFAYIHELIERKVREPGDDMISRLATDYIATGQLDNETAAMSSVIMMQAGHETTANMIALGTVALLENPDVYARLGQTDDNMVVANIVEELMRYLSIVHSQVDRIATEDFVLGGQLIKAGDAVVMNLPAGNWDTEFTDSPETLNPDRNTRGHLGFGYGVHQCIGANLARVEMQVAFATLARQLPGLQLAVSPDELRFKESDIYGMKELPVSW</sequence>
<dbReference type="CDD" id="cd11030">
    <property type="entry name" value="CYP105-like"/>
    <property type="match status" value="1"/>
</dbReference>
<evidence type="ECO:0000256" key="5">
    <source>
        <dbReference type="ARBA" id="ARBA00023002"/>
    </source>
</evidence>
<evidence type="ECO:0000256" key="1">
    <source>
        <dbReference type="ARBA" id="ARBA00001971"/>
    </source>
</evidence>
<keyword evidence="5 8" id="KW-0560">Oxidoreductase</keyword>
<dbReference type="Pfam" id="PF00067">
    <property type="entry name" value="p450"/>
    <property type="match status" value="1"/>
</dbReference>
<evidence type="ECO:0000256" key="3">
    <source>
        <dbReference type="ARBA" id="ARBA00022617"/>
    </source>
</evidence>
<dbReference type="SUPFAM" id="SSF48264">
    <property type="entry name" value="Cytochrome P450"/>
    <property type="match status" value="1"/>
</dbReference>
<dbReference type="FunFam" id="1.10.630.10:FF:000018">
    <property type="entry name" value="Cytochrome P450 monooxygenase"/>
    <property type="match status" value="1"/>
</dbReference>